<feature type="compositionally biased region" description="Basic and acidic residues" evidence="1">
    <location>
        <begin position="366"/>
        <end position="382"/>
    </location>
</feature>
<keyword evidence="4" id="KW-1185">Reference proteome</keyword>
<dbReference type="AlphaFoldDB" id="A0A0C9TT62"/>
<evidence type="ECO:0000313" key="3">
    <source>
        <dbReference type="EMBL" id="KIJ25039.1"/>
    </source>
</evidence>
<proteinExistence type="predicted"/>
<feature type="domain" description="DUF4100" evidence="2">
    <location>
        <begin position="295"/>
        <end position="507"/>
    </location>
</feature>
<gene>
    <name evidence="3" type="ORF">M422DRAFT_274048</name>
</gene>
<evidence type="ECO:0000259" key="2">
    <source>
        <dbReference type="Pfam" id="PF13352"/>
    </source>
</evidence>
<organism evidence="3 4">
    <name type="scientific">Sphaerobolus stellatus (strain SS14)</name>
    <dbReference type="NCBI Taxonomy" id="990650"/>
    <lineage>
        <taxon>Eukaryota</taxon>
        <taxon>Fungi</taxon>
        <taxon>Dikarya</taxon>
        <taxon>Basidiomycota</taxon>
        <taxon>Agaricomycotina</taxon>
        <taxon>Agaricomycetes</taxon>
        <taxon>Phallomycetidae</taxon>
        <taxon>Geastrales</taxon>
        <taxon>Sphaerobolaceae</taxon>
        <taxon>Sphaerobolus</taxon>
    </lineage>
</organism>
<dbReference type="HOGENOM" id="CLU_008330_0_0_1"/>
<accession>A0A0C9TT62</accession>
<sequence length="653" mass="72619">MSGEDADTRQTLVTHIKPMPLPRSVGAPSFDGRYVHDLLSTVEILGKNAGLTTAELPKRILPYCTDTIKRSIEWADEFIGVDWEAAKVFLIELYESSDQGPTLSIDQLRAYIKESKSKPDFVRRIDLDRYHHDFLAIAGQLKKRVFVSSQLPTENKVTTKPPSISQVIKIINCRFDPNRLEFLELDEVTEDELMPPAKPLFIPSNATIDSSPAQTRKPKNDIEVLAQQLEQLTINQAQLFTALQSLSVRPTNSMTNTGRCFICGLTGTHQLHPRHCPETKNLLNKGLIKFDVDKRRYTLLEGSDLPILPSSVGGVAAYLRQQASTKTASTSNVLLMFGASQALGGQIIGISAEDYNQYLGSAVTRTGRDTSNRADPYKRPEANGKPQNLPGVAKKMSSDVPAAVQIPVSNPQPKPQVSLPTPPPMNTREGWKENRANKDVNMKDDLKRGPQFHFTSDIQEQASVENIECFILEQTVSLSLRDILGVSPALQKRMQELTKTRCEYVTKTGEYDLYSPEAEQFLSQNHNASTSEAHLSRKTLYVPETDEFQTFLVRHYNAVALRPCKLLAMATGIFLANLYSHTVKFMVDCGSELNLFPDRLLSLPGMTLDYEGSKWSLKGVNGGPSQLRGCSMDAEIELAGTDSTIIFLSLRKT</sequence>
<evidence type="ECO:0000313" key="4">
    <source>
        <dbReference type="Proteomes" id="UP000054279"/>
    </source>
</evidence>
<dbReference type="InterPro" id="IPR025165">
    <property type="entry name" value="DUF4100"/>
</dbReference>
<feature type="compositionally biased region" description="Pro residues" evidence="1">
    <location>
        <begin position="410"/>
        <end position="425"/>
    </location>
</feature>
<evidence type="ECO:0000256" key="1">
    <source>
        <dbReference type="SAM" id="MobiDB-lite"/>
    </source>
</evidence>
<dbReference type="EMBL" id="KN837438">
    <property type="protein sequence ID" value="KIJ25039.1"/>
    <property type="molecule type" value="Genomic_DNA"/>
</dbReference>
<feature type="region of interest" description="Disordered" evidence="1">
    <location>
        <begin position="407"/>
        <end position="431"/>
    </location>
</feature>
<protein>
    <recommendedName>
        <fullName evidence="2">DUF4100 domain-containing protein</fullName>
    </recommendedName>
</protein>
<dbReference type="Pfam" id="PF13352">
    <property type="entry name" value="DUF4100"/>
    <property type="match status" value="1"/>
</dbReference>
<dbReference type="OrthoDB" id="2996139at2759"/>
<dbReference type="CDD" id="cd00303">
    <property type="entry name" value="retropepsin_like"/>
    <property type="match status" value="1"/>
</dbReference>
<name>A0A0C9TT62_SPHS4</name>
<feature type="region of interest" description="Disordered" evidence="1">
    <location>
        <begin position="366"/>
        <end position="393"/>
    </location>
</feature>
<dbReference type="Proteomes" id="UP000054279">
    <property type="component" value="Unassembled WGS sequence"/>
</dbReference>
<reference evidence="3 4" key="1">
    <citation type="submission" date="2014-06" db="EMBL/GenBank/DDBJ databases">
        <title>Evolutionary Origins and Diversification of the Mycorrhizal Mutualists.</title>
        <authorList>
            <consortium name="DOE Joint Genome Institute"/>
            <consortium name="Mycorrhizal Genomics Consortium"/>
            <person name="Kohler A."/>
            <person name="Kuo A."/>
            <person name="Nagy L.G."/>
            <person name="Floudas D."/>
            <person name="Copeland A."/>
            <person name="Barry K.W."/>
            <person name="Cichocki N."/>
            <person name="Veneault-Fourrey C."/>
            <person name="LaButti K."/>
            <person name="Lindquist E.A."/>
            <person name="Lipzen A."/>
            <person name="Lundell T."/>
            <person name="Morin E."/>
            <person name="Murat C."/>
            <person name="Riley R."/>
            <person name="Ohm R."/>
            <person name="Sun H."/>
            <person name="Tunlid A."/>
            <person name="Henrissat B."/>
            <person name="Grigoriev I.V."/>
            <person name="Hibbett D.S."/>
            <person name="Martin F."/>
        </authorList>
    </citation>
    <scope>NUCLEOTIDE SEQUENCE [LARGE SCALE GENOMIC DNA]</scope>
    <source>
        <strain evidence="3 4">SS14</strain>
    </source>
</reference>